<sequence>MAAPSLPTVPEVQYENMTGEQLAADLAVLTGRLIEVALILATGETFARVTPESAGVLVVNDGPNESQNGNQVIDATLGIRPRPTAAPSVAAATASTATGKGVGKNGTPVEALHLMNETLVHHRLSRNGPVNLEVSAALTRMDIGKDVTRIWQRLEEFVTTDSHVECDKIVSEACAIADRLYNAQVGLCEAVYRREWNEDWAPLLSFVIPGTRSGGMSGCRFEHPDEHSNGPMSSLRLRMNSLGIDTVQNGPNECMVETTWYEMTRAERMFLTKGNWHIEWKHMAIAKENLTHDLVNVYD</sequence>
<keyword evidence="2" id="KW-1185">Reference proteome</keyword>
<evidence type="ECO:0000313" key="1">
    <source>
        <dbReference type="EMBL" id="OLQ02468.1"/>
    </source>
</evidence>
<dbReference type="AlphaFoldDB" id="A0A1Q9E4X9"/>
<reference evidence="1 2" key="1">
    <citation type="submission" date="2016-02" db="EMBL/GenBank/DDBJ databases">
        <title>Genome analysis of coral dinoflagellate symbionts highlights evolutionary adaptations to a symbiotic lifestyle.</title>
        <authorList>
            <person name="Aranda M."/>
            <person name="Li Y."/>
            <person name="Liew Y.J."/>
            <person name="Baumgarten S."/>
            <person name="Simakov O."/>
            <person name="Wilson M."/>
            <person name="Piel J."/>
            <person name="Ashoor H."/>
            <person name="Bougouffa S."/>
            <person name="Bajic V.B."/>
            <person name="Ryu T."/>
            <person name="Ravasi T."/>
            <person name="Bayer T."/>
            <person name="Micklem G."/>
            <person name="Kim H."/>
            <person name="Bhak J."/>
            <person name="Lajeunesse T.C."/>
            <person name="Voolstra C.R."/>
        </authorList>
    </citation>
    <scope>NUCLEOTIDE SEQUENCE [LARGE SCALE GENOMIC DNA]</scope>
    <source>
        <strain evidence="1 2">CCMP2467</strain>
    </source>
</reference>
<evidence type="ECO:0000313" key="2">
    <source>
        <dbReference type="Proteomes" id="UP000186817"/>
    </source>
</evidence>
<name>A0A1Q9E4X9_SYMMI</name>
<accession>A0A1Q9E4X9</accession>
<comment type="caution">
    <text evidence="1">The sequence shown here is derived from an EMBL/GenBank/DDBJ whole genome shotgun (WGS) entry which is preliminary data.</text>
</comment>
<organism evidence="1 2">
    <name type="scientific">Symbiodinium microadriaticum</name>
    <name type="common">Dinoflagellate</name>
    <name type="synonym">Zooxanthella microadriatica</name>
    <dbReference type="NCBI Taxonomy" id="2951"/>
    <lineage>
        <taxon>Eukaryota</taxon>
        <taxon>Sar</taxon>
        <taxon>Alveolata</taxon>
        <taxon>Dinophyceae</taxon>
        <taxon>Suessiales</taxon>
        <taxon>Symbiodiniaceae</taxon>
        <taxon>Symbiodinium</taxon>
    </lineage>
</organism>
<dbReference type="Proteomes" id="UP000186817">
    <property type="component" value="Unassembled WGS sequence"/>
</dbReference>
<dbReference type="EMBL" id="LSRX01000263">
    <property type="protein sequence ID" value="OLQ02468.1"/>
    <property type="molecule type" value="Genomic_DNA"/>
</dbReference>
<protein>
    <submittedName>
        <fullName evidence="1">Uncharacterized protein</fullName>
    </submittedName>
</protein>
<proteinExistence type="predicted"/>
<gene>
    <name evidence="1" type="ORF">AK812_SmicGene14686</name>
</gene>
<dbReference type="OrthoDB" id="444519at2759"/>